<dbReference type="EMBL" id="JYDP01000218">
    <property type="protein sequence ID" value="KRZ02725.1"/>
    <property type="molecule type" value="Genomic_DNA"/>
</dbReference>
<gene>
    <name evidence="2" type="ORF">T11_8069</name>
</gene>
<dbReference type="SUPFAM" id="SSF53098">
    <property type="entry name" value="Ribonuclease H-like"/>
    <property type="match status" value="1"/>
</dbReference>
<dbReference type="PANTHER" id="PTHR47331">
    <property type="entry name" value="PHD-TYPE DOMAIN-CONTAINING PROTEIN"/>
    <property type="match status" value="1"/>
</dbReference>
<evidence type="ECO:0000313" key="2">
    <source>
        <dbReference type="EMBL" id="KRZ02719.1"/>
    </source>
</evidence>
<dbReference type="AlphaFoldDB" id="A0A0V1GX11"/>
<keyword evidence="3" id="KW-1185">Reference proteome</keyword>
<dbReference type="GO" id="GO:0003676">
    <property type="term" value="F:nucleic acid binding"/>
    <property type="evidence" value="ECO:0007669"/>
    <property type="project" value="InterPro"/>
</dbReference>
<dbReference type="EMBL" id="JYDP01000218">
    <property type="protein sequence ID" value="KRZ02718.1"/>
    <property type="molecule type" value="Genomic_DNA"/>
</dbReference>
<organism evidence="2 3">
    <name type="scientific">Trichinella zimbabwensis</name>
    <dbReference type="NCBI Taxonomy" id="268475"/>
    <lineage>
        <taxon>Eukaryota</taxon>
        <taxon>Metazoa</taxon>
        <taxon>Ecdysozoa</taxon>
        <taxon>Nematoda</taxon>
        <taxon>Enoplea</taxon>
        <taxon>Dorylaimia</taxon>
        <taxon>Trichinellida</taxon>
        <taxon>Trichinellidae</taxon>
        <taxon>Trichinella</taxon>
    </lineage>
</organism>
<dbReference type="EMBL" id="JYDP01000218">
    <property type="protein sequence ID" value="KRZ02719.1"/>
    <property type="molecule type" value="Genomic_DNA"/>
</dbReference>
<dbReference type="InterPro" id="IPR040676">
    <property type="entry name" value="DUF5641"/>
</dbReference>
<dbReference type="Proteomes" id="UP000055024">
    <property type="component" value="Unassembled WGS sequence"/>
</dbReference>
<feature type="domain" description="DUF5641" evidence="1">
    <location>
        <begin position="162"/>
        <end position="244"/>
    </location>
</feature>
<proteinExistence type="predicted"/>
<evidence type="ECO:0000313" key="3">
    <source>
        <dbReference type="Proteomes" id="UP000055024"/>
    </source>
</evidence>
<accession>A0A0V1GX11</accession>
<reference evidence="2 3" key="1">
    <citation type="submission" date="2015-01" db="EMBL/GenBank/DDBJ databases">
        <title>Evolution of Trichinella species and genotypes.</title>
        <authorList>
            <person name="Korhonen P.K."/>
            <person name="Edoardo P."/>
            <person name="Giuseppe L.R."/>
            <person name="Gasser R.B."/>
        </authorList>
    </citation>
    <scope>NUCLEOTIDE SEQUENCE [LARGE SCALE GENOMIC DNA]</scope>
    <source>
        <strain evidence="2">ISS1029</strain>
    </source>
</reference>
<dbReference type="InterPro" id="IPR012337">
    <property type="entry name" value="RNaseH-like_sf"/>
</dbReference>
<dbReference type="Pfam" id="PF18701">
    <property type="entry name" value="DUF5641"/>
    <property type="match status" value="1"/>
</dbReference>
<dbReference type="PANTHER" id="PTHR47331:SF1">
    <property type="entry name" value="GAG-LIKE PROTEIN"/>
    <property type="match status" value="1"/>
</dbReference>
<dbReference type="OrthoDB" id="5875526at2759"/>
<evidence type="ECO:0000259" key="1">
    <source>
        <dbReference type="Pfam" id="PF18701"/>
    </source>
</evidence>
<sequence>LFTCMATRAIHSEPTSDMTKLSGSISPIHFSTRKTIGNEKRKIARALTEEKIEWRFSCERAPWCGGHWERLVRSVKTALHKVLAKALISREELVTILCELEVRINARPLTTISGDSNDLEPLTRFHFLTGRTLTELPDMTTKRLVEKESTSTTMTLRRRCYHQRKILRHLWKRWRKEYLANFNNRQKWKTRKLEPRIGDNNQHRSNWPLGRILELYPSSDGIKRSALVKTATGTLVRPIRKLQLIEPPAVTEEEVVLYEGQSFNGCSCLTEFCKLRRELYRKPYLIVTIEPSPTRLICFHSAVLCYDGPFWDDARLHHGDVTGALELECRRSTVGGSCCLPVQLRSRVTFGNERGWTPARIIITVHLRSGDTVSSLTFWSSEPDRVRDSDLWIACG</sequence>
<feature type="non-terminal residue" evidence="2">
    <location>
        <position position="1"/>
    </location>
</feature>
<name>A0A0V1GX11_9BILA</name>
<dbReference type="InterPro" id="IPR036397">
    <property type="entry name" value="RNaseH_sf"/>
</dbReference>
<comment type="caution">
    <text evidence="2">The sequence shown here is derived from an EMBL/GenBank/DDBJ whole genome shotgun (WGS) entry which is preliminary data.</text>
</comment>
<protein>
    <recommendedName>
        <fullName evidence="1">DUF5641 domain-containing protein</fullName>
    </recommendedName>
</protein>
<dbReference type="Gene3D" id="3.30.420.10">
    <property type="entry name" value="Ribonuclease H-like superfamily/Ribonuclease H"/>
    <property type="match status" value="1"/>
</dbReference>